<dbReference type="Pfam" id="PF14559">
    <property type="entry name" value="TPR_19"/>
    <property type="match status" value="2"/>
</dbReference>
<dbReference type="eggNOG" id="COG4235">
    <property type="taxonomic scope" value="Bacteria"/>
</dbReference>
<dbReference type="SUPFAM" id="SSF48452">
    <property type="entry name" value="TPR-like"/>
    <property type="match status" value="1"/>
</dbReference>
<dbReference type="RefSeq" id="WP_036650151.1">
    <property type="nucleotide sequence ID" value="NZ_BAVZ01000009.1"/>
</dbReference>
<dbReference type="PANTHER" id="PTHR45586:SF1">
    <property type="entry name" value="LIPOPOLYSACCHARIDE ASSEMBLY PROTEIN B"/>
    <property type="match status" value="1"/>
</dbReference>
<dbReference type="InterPro" id="IPR051012">
    <property type="entry name" value="CellSynth/LPSAsmb/PSIAsmb"/>
</dbReference>
<keyword evidence="5" id="KW-1185">Reference proteome</keyword>
<evidence type="ECO:0000313" key="4">
    <source>
        <dbReference type="EMBL" id="GAF09089.1"/>
    </source>
</evidence>
<evidence type="ECO:0000256" key="2">
    <source>
        <dbReference type="ARBA" id="ARBA00022803"/>
    </source>
</evidence>
<name>W7Z433_9BACL</name>
<evidence type="ECO:0000256" key="1">
    <source>
        <dbReference type="ARBA" id="ARBA00022737"/>
    </source>
</evidence>
<accession>W7Z433</accession>
<evidence type="ECO:0000256" key="3">
    <source>
        <dbReference type="PROSITE-ProRule" id="PRU00339"/>
    </source>
</evidence>
<keyword evidence="2 3" id="KW-0802">TPR repeat</keyword>
<dbReference type="Proteomes" id="UP000019364">
    <property type="component" value="Unassembled WGS sequence"/>
</dbReference>
<dbReference type="STRING" id="1236976.JCM16418_3207"/>
<dbReference type="PROSITE" id="PS50005">
    <property type="entry name" value="TPR"/>
    <property type="match status" value="1"/>
</dbReference>
<proteinExistence type="predicted"/>
<dbReference type="Gene3D" id="1.25.40.10">
    <property type="entry name" value="Tetratricopeptide repeat domain"/>
    <property type="match status" value="2"/>
</dbReference>
<dbReference type="SMART" id="SM00028">
    <property type="entry name" value="TPR"/>
    <property type="match status" value="3"/>
</dbReference>
<protein>
    <submittedName>
        <fullName evidence="4">TPR repeat protein</fullName>
    </submittedName>
</protein>
<sequence>MKKEPLVQQAYHCILQNDFEGALHWFEAAVAENPEDADIHYRCSVTYARSNRLEQAMQHALQASTLAPEKPEYRLYYNHLRAMRLVQDARRIIDTLTAAPASELYRAVSILKEANQLDPLYGDAYIWLALAYSQLNEHARAFSTLKEVIALQPNDHALQETFEQLKIRLNTYLHDSSD</sequence>
<dbReference type="PANTHER" id="PTHR45586">
    <property type="entry name" value="TPR REPEAT-CONTAINING PROTEIN PA4667"/>
    <property type="match status" value="1"/>
</dbReference>
<feature type="repeat" description="TPR" evidence="3">
    <location>
        <begin position="122"/>
        <end position="155"/>
    </location>
</feature>
<dbReference type="InterPro" id="IPR019734">
    <property type="entry name" value="TPR_rpt"/>
</dbReference>
<dbReference type="AlphaFoldDB" id="W7Z433"/>
<comment type="caution">
    <text evidence="4">The sequence shown here is derived from an EMBL/GenBank/DDBJ whole genome shotgun (WGS) entry which is preliminary data.</text>
</comment>
<keyword evidence="1" id="KW-0677">Repeat</keyword>
<dbReference type="EMBL" id="BAVZ01000009">
    <property type="protein sequence ID" value="GAF09089.1"/>
    <property type="molecule type" value="Genomic_DNA"/>
</dbReference>
<gene>
    <name evidence="4" type="ORF">JCM16418_3207</name>
</gene>
<evidence type="ECO:0000313" key="5">
    <source>
        <dbReference type="Proteomes" id="UP000019364"/>
    </source>
</evidence>
<dbReference type="InterPro" id="IPR011990">
    <property type="entry name" value="TPR-like_helical_dom_sf"/>
</dbReference>
<reference evidence="4 5" key="1">
    <citation type="journal article" date="2014" name="Genome Announc.">
        <title>Draft Genome Sequence of Paenibacillus pini JCM 16418T, Isolated from the Rhizosphere of Pine Tree.</title>
        <authorList>
            <person name="Yuki M."/>
            <person name="Oshima K."/>
            <person name="Suda W."/>
            <person name="Oshida Y."/>
            <person name="Kitamura K."/>
            <person name="Iida Y."/>
            <person name="Hattori M."/>
            <person name="Ohkuma M."/>
        </authorList>
    </citation>
    <scope>NUCLEOTIDE SEQUENCE [LARGE SCALE GENOMIC DNA]</scope>
    <source>
        <strain evidence="4 5">JCM 16418</strain>
    </source>
</reference>
<dbReference type="OrthoDB" id="2658522at2"/>
<organism evidence="4 5">
    <name type="scientific">Paenibacillus pini JCM 16418</name>
    <dbReference type="NCBI Taxonomy" id="1236976"/>
    <lineage>
        <taxon>Bacteria</taxon>
        <taxon>Bacillati</taxon>
        <taxon>Bacillota</taxon>
        <taxon>Bacilli</taxon>
        <taxon>Bacillales</taxon>
        <taxon>Paenibacillaceae</taxon>
        <taxon>Paenibacillus</taxon>
    </lineage>
</organism>